<protein>
    <submittedName>
        <fullName evidence="2">Phospholipase A2</fullName>
    </submittedName>
</protein>
<proteinExistence type="predicted"/>
<dbReference type="PROSITE" id="PS51184">
    <property type="entry name" value="JMJC"/>
    <property type="match status" value="1"/>
</dbReference>
<dbReference type="RefSeq" id="XP_060286748.1">
    <property type="nucleotide sequence ID" value="XM_060430891.1"/>
</dbReference>
<dbReference type="PANTHER" id="PTHR12461">
    <property type="entry name" value="HYPOXIA-INDUCIBLE FACTOR 1 ALPHA INHIBITOR-RELATED"/>
    <property type="match status" value="1"/>
</dbReference>
<feature type="domain" description="JmjC" evidence="1">
    <location>
        <begin position="148"/>
        <end position="331"/>
    </location>
</feature>
<dbReference type="SUPFAM" id="SSF51197">
    <property type="entry name" value="Clavaminate synthase-like"/>
    <property type="match status" value="1"/>
</dbReference>
<comment type="caution">
    <text evidence="2">The sequence shown here is derived from an EMBL/GenBank/DDBJ whole genome shotgun (WGS) entry which is preliminary data.</text>
</comment>
<evidence type="ECO:0000259" key="1">
    <source>
        <dbReference type="PROSITE" id="PS51184"/>
    </source>
</evidence>
<name>A0AAJ0FRV3_9PEZI</name>
<dbReference type="SMART" id="SM00558">
    <property type="entry name" value="JmjC"/>
    <property type="match status" value="1"/>
</dbReference>
<dbReference type="InterPro" id="IPR003347">
    <property type="entry name" value="JmjC_dom"/>
</dbReference>
<evidence type="ECO:0000313" key="2">
    <source>
        <dbReference type="EMBL" id="KAK1770535.1"/>
    </source>
</evidence>
<reference evidence="2" key="1">
    <citation type="submission" date="2023-06" db="EMBL/GenBank/DDBJ databases">
        <title>Genome-scale phylogeny and comparative genomics of the fungal order Sordariales.</title>
        <authorList>
            <consortium name="Lawrence Berkeley National Laboratory"/>
            <person name="Hensen N."/>
            <person name="Bonometti L."/>
            <person name="Westerberg I."/>
            <person name="Brannstrom I.O."/>
            <person name="Guillou S."/>
            <person name="Cros-Aarteil S."/>
            <person name="Calhoun S."/>
            <person name="Haridas S."/>
            <person name="Kuo A."/>
            <person name="Mondo S."/>
            <person name="Pangilinan J."/>
            <person name="Riley R."/>
            <person name="Labutti K."/>
            <person name="Andreopoulos B."/>
            <person name="Lipzen A."/>
            <person name="Chen C."/>
            <person name="Yanf M."/>
            <person name="Daum C."/>
            <person name="Ng V."/>
            <person name="Clum A."/>
            <person name="Steindorff A."/>
            <person name="Ohm R."/>
            <person name="Martin F."/>
            <person name="Silar P."/>
            <person name="Natvig D."/>
            <person name="Lalanne C."/>
            <person name="Gautier V."/>
            <person name="Ament-Velasquez S.L."/>
            <person name="Kruys A."/>
            <person name="Hutchinson M.I."/>
            <person name="Powell A.J."/>
            <person name="Barry K."/>
            <person name="Miller A.N."/>
            <person name="Grigoriev I.V."/>
            <person name="Debuchy R."/>
            <person name="Gladieux P."/>
            <person name="Thoren M.H."/>
            <person name="Johannesson H."/>
        </authorList>
    </citation>
    <scope>NUCLEOTIDE SEQUENCE</scope>
    <source>
        <strain evidence="2">8032-3</strain>
    </source>
</reference>
<organism evidence="2 3">
    <name type="scientific">Phialemonium atrogriseum</name>
    <dbReference type="NCBI Taxonomy" id="1093897"/>
    <lineage>
        <taxon>Eukaryota</taxon>
        <taxon>Fungi</taxon>
        <taxon>Dikarya</taxon>
        <taxon>Ascomycota</taxon>
        <taxon>Pezizomycotina</taxon>
        <taxon>Sordariomycetes</taxon>
        <taxon>Sordariomycetidae</taxon>
        <taxon>Cephalothecales</taxon>
        <taxon>Cephalothecaceae</taxon>
        <taxon>Phialemonium</taxon>
    </lineage>
</organism>
<gene>
    <name evidence="2" type="ORF">QBC33DRAFT_576200</name>
</gene>
<dbReference type="InterPro" id="IPR041667">
    <property type="entry name" value="Cupin_8"/>
</dbReference>
<dbReference type="GeneID" id="85314078"/>
<dbReference type="EMBL" id="MU839000">
    <property type="protein sequence ID" value="KAK1770535.1"/>
    <property type="molecule type" value="Genomic_DNA"/>
</dbReference>
<dbReference type="Proteomes" id="UP001244011">
    <property type="component" value="Unassembled WGS sequence"/>
</dbReference>
<keyword evidence="3" id="KW-1185">Reference proteome</keyword>
<accession>A0AAJ0FRV3</accession>
<dbReference type="InterPro" id="IPR014710">
    <property type="entry name" value="RmlC-like_jellyroll"/>
</dbReference>
<dbReference type="Gene3D" id="2.60.120.10">
    <property type="entry name" value="Jelly Rolls"/>
    <property type="match status" value="1"/>
</dbReference>
<dbReference type="AlphaFoldDB" id="A0AAJ0FRV3"/>
<dbReference type="Pfam" id="PF13621">
    <property type="entry name" value="Cupin_8"/>
    <property type="match status" value="1"/>
</dbReference>
<evidence type="ECO:0000313" key="3">
    <source>
        <dbReference type="Proteomes" id="UP001244011"/>
    </source>
</evidence>
<dbReference type="PANTHER" id="PTHR12461:SF99">
    <property type="entry name" value="BIFUNCTIONAL PEPTIDASE AND (3S)-LYSYL HYDROXYLASE JMJD7"/>
    <property type="match status" value="1"/>
</dbReference>
<sequence>MAEAEEAQVHVDAIAELLTTYNELNSCAVDELEGEPSPLEFMRYVARNTPFVARRAAAGWRACQTWDAQYLRDVLGHETVNVAVTPMGNADSPTELEIGDDGNLVFAKPWEEDQPFAEFLEHVIRQETDPSFPPDAEVRYAQTQNDNLRHEYLSLFSHVQRDIPFARVALQKVPDAINLWVGNSRSVTALHKDNYENVYVQVLGRKHFVLLPPPCHPCVNERSLRPATYRRRLSQGSSSLLALELDGGGDGGAGVPFPTWDPDRPEENATAYSTLARPVRVTLNPGDMLYLPAMWYHKVSQSGSEEGICVAVNYWYDMDFSGPLYPFGNFVRSVYSGQQDRE</sequence>